<evidence type="ECO:0000256" key="1">
    <source>
        <dbReference type="ARBA" id="ARBA00011066"/>
    </source>
</evidence>
<accession>A0A3S2VG71</accession>
<dbReference type="PANTHER" id="PTHR30409:SF1">
    <property type="entry name" value="CARBAMATE KINASE-RELATED"/>
    <property type="match status" value="1"/>
</dbReference>
<dbReference type="PROSITE" id="PS01128">
    <property type="entry name" value="SHIKIMATE_KINASE"/>
    <property type="match status" value="1"/>
</dbReference>
<sequence>MTPRTVCGTAVVAIGGNALLSGGGPATVSEQVEAARRLATPVVALADAGWRVVVTHGNGPQVGFIKRRADLAAELDPELPALDLDMCVADSQGGLGHILATAIAGRLHSLGRDPERVAALITHTVVDADDAAFAHPTKPIGAFYPEARARELAGTQGWTVAEDSGRGWRRVVPSPRPLRVLETAAVRALSAAGLVVIAAGGGGIPVVADGPDGRRGVEAVVDKDLTSALLAAELDADLLVITTGVERVAVDYGRPTQRFLDRLDPAEAERLLAEGQFPAGSMGPKIRAALDFLAGGPDRQVLITSPQALGAALDGQGGTWLGHAPAPTPVRPTAEPTAEPLNGTVTAGRPQ</sequence>
<evidence type="ECO:0000256" key="5">
    <source>
        <dbReference type="ARBA" id="ARBA00022840"/>
    </source>
</evidence>
<keyword evidence="4 8" id="KW-0418">Kinase</keyword>
<dbReference type="SUPFAM" id="SSF53633">
    <property type="entry name" value="Carbamate kinase-like"/>
    <property type="match status" value="1"/>
</dbReference>
<dbReference type="AlphaFoldDB" id="A0A3S2VG71"/>
<dbReference type="GO" id="GO:0008804">
    <property type="term" value="F:carbamate kinase activity"/>
    <property type="evidence" value="ECO:0007669"/>
    <property type="project" value="InterPro"/>
</dbReference>
<dbReference type="RefSeq" id="WP_127830263.1">
    <property type="nucleotide sequence ID" value="NZ_RZYA01000011.1"/>
</dbReference>
<evidence type="ECO:0000256" key="2">
    <source>
        <dbReference type="ARBA" id="ARBA00022679"/>
    </source>
</evidence>
<proteinExistence type="inferred from homology"/>
<keyword evidence="2" id="KW-0808">Transferase</keyword>
<dbReference type="EMBL" id="RZYA01000011">
    <property type="protein sequence ID" value="RVU22393.1"/>
    <property type="molecule type" value="Genomic_DNA"/>
</dbReference>
<keyword evidence="3" id="KW-0547">Nucleotide-binding</keyword>
<dbReference type="Proteomes" id="UP000283128">
    <property type="component" value="Unassembled WGS sequence"/>
</dbReference>
<dbReference type="InterPro" id="IPR003964">
    <property type="entry name" value="Carb_kinase"/>
</dbReference>
<dbReference type="OrthoDB" id="9766717at2"/>
<dbReference type="CDD" id="cd04235">
    <property type="entry name" value="AAK_CK"/>
    <property type="match status" value="1"/>
</dbReference>
<dbReference type="GO" id="GO:0019546">
    <property type="term" value="P:L-arginine deiminase pathway"/>
    <property type="evidence" value="ECO:0007669"/>
    <property type="project" value="TreeGrafter"/>
</dbReference>
<keyword evidence="5" id="KW-0067">ATP-binding</keyword>
<keyword evidence="9" id="KW-1185">Reference proteome</keyword>
<reference evidence="8 9" key="1">
    <citation type="submission" date="2019-01" db="EMBL/GenBank/DDBJ databases">
        <title>Genome sequences of Streptomyces and Rhizobium isolates collected from root and soil.</title>
        <authorList>
            <person name="Chhettri S."/>
            <person name="Sevigny J.L."/>
            <person name="Sen A."/>
            <person name="Ennis N."/>
            <person name="Tisa L."/>
        </authorList>
    </citation>
    <scope>NUCLEOTIDE SEQUENCE [LARGE SCALE GENOMIC DNA]</scope>
    <source>
        <strain evidence="8 9">San01</strain>
    </source>
</reference>
<gene>
    <name evidence="8" type="ORF">EOT10_23485</name>
</gene>
<evidence type="ECO:0000259" key="7">
    <source>
        <dbReference type="Pfam" id="PF00696"/>
    </source>
</evidence>
<dbReference type="Gene3D" id="3.40.1160.10">
    <property type="entry name" value="Acetylglutamate kinase-like"/>
    <property type="match status" value="1"/>
</dbReference>
<name>A0A3S2VG71_9ACTN</name>
<dbReference type="PRINTS" id="PR01469">
    <property type="entry name" value="CARBMTKINASE"/>
</dbReference>
<dbReference type="GO" id="GO:0005829">
    <property type="term" value="C:cytosol"/>
    <property type="evidence" value="ECO:0007669"/>
    <property type="project" value="TreeGrafter"/>
</dbReference>
<dbReference type="InterPro" id="IPR023000">
    <property type="entry name" value="Shikimate_kinase_CS"/>
</dbReference>
<dbReference type="InterPro" id="IPR001048">
    <property type="entry name" value="Asp/Glu/Uridylate_kinase"/>
</dbReference>
<comment type="caution">
    <text evidence="8">The sequence shown here is derived from an EMBL/GenBank/DDBJ whole genome shotgun (WGS) entry which is preliminary data.</text>
</comment>
<protein>
    <submittedName>
        <fullName evidence="8">Carbamate kinase</fullName>
    </submittedName>
</protein>
<comment type="similarity">
    <text evidence="1">Belongs to the carbamate kinase family.</text>
</comment>
<evidence type="ECO:0000313" key="8">
    <source>
        <dbReference type="EMBL" id="RVU22393.1"/>
    </source>
</evidence>
<dbReference type="Pfam" id="PF00696">
    <property type="entry name" value="AA_kinase"/>
    <property type="match status" value="1"/>
</dbReference>
<evidence type="ECO:0000313" key="9">
    <source>
        <dbReference type="Proteomes" id="UP000283128"/>
    </source>
</evidence>
<evidence type="ECO:0000256" key="4">
    <source>
        <dbReference type="ARBA" id="ARBA00022777"/>
    </source>
</evidence>
<feature type="domain" description="Aspartate/glutamate/uridylate kinase" evidence="7">
    <location>
        <begin position="9"/>
        <end position="297"/>
    </location>
</feature>
<organism evidence="8 9">
    <name type="scientific">Streptomyces antnestii</name>
    <dbReference type="NCBI Taxonomy" id="2494256"/>
    <lineage>
        <taxon>Bacteria</taxon>
        <taxon>Bacillati</taxon>
        <taxon>Actinomycetota</taxon>
        <taxon>Actinomycetes</taxon>
        <taxon>Kitasatosporales</taxon>
        <taxon>Streptomycetaceae</taxon>
        <taxon>Streptomyces</taxon>
    </lineage>
</organism>
<evidence type="ECO:0000256" key="3">
    <source>
        <dbReference type="ARBA" id="ARBA00022741"/>
    </source>
</evidence>
<dbReference type="GO" id="GO:0005524">
    <property type="term" value="F:ATP binding"/>
    <property type="evidence" value="ECO:0007669"/>
    <property type="project" value="UniProtKB-KW"/>
</dbReference>
<dbReference type="PIRSF" id="PIRSF000723">
    <property type="entry name" value="Carbamate_kin"/>
    <property type="match status" value="1"/>
</dbReference>
<feature type="region of interest" description="Disordered" evidence="6">
    <location>
        <begin position="324"/>
        <end position="351"/>
    </location>
</feature>
<dbReference type="InterPro" id="IPR036393">
    <property type="entry name" value="AceGlu_kinase-like_sf"/>
</dbReference>
<dbReference type="NCBIfam" id="NF009007">
    <property type="entry name" value="PRK12352.1"/>
    <property type="match status" value="1"/>
</dbReference>
<evidence type="ECO:0000256" key="6">
    <source>
        <dbReference type="SAM" id="MobiDB-lite"/>
    </source>
</evidence>
<dbReference type="PANTHER" id="PTHR30409">
    <property type="entry name" value="CARBAMATE KINASE"/>
    <property type="match status" value="1"/>
</dbReference>